<dbReference type="Gene3D" id="3.55.50.30">
    <property type="match status" value="1"/>
</dbReference>
<comment type="caution">
    <text evidence="4">The sequence shown here is derived from an EMBL/GenBank/DDBJ whole genome shotgun (WGS) entry which is preliminary data.</text>
</comment>
<keyword evidence="5" id="KW-1185">Reference proteome</keyword>
<keyword evidence="1" id="KW-0812">Transmembrane</keyword>
<dbReference type="AlphaFoldDB" id="A0A4Q7MZA0"/>
<evidence type="ECO:0000259" key="3">
    <source>
        <dbReference type="Pfam" id="PF16344"/>
    </source>
</evidence>
<feature type="transmembrane region" description="Helical" evidence="1">
    <location>
        <begin position="93"/>
        <end position="114"/>
    </location>
</feature>
<organism evidence="4 5">
    <name type="scientific">Pseudobacter ginsenosidimutans</name>
    <dbReference type="NCBI Taxonomy" id="661488"/>
    <lineage>
        <taxon>Bacteria</taxon>
        <taxon>Pseudomonadati</taxon>
        <taxon>Bacteroidota</taxon>
        <taxon>Chitinophagia</taxon>
        <taxon>Chitinophagales</taxon>
        <taxon>Chitinophagaceae</taxon>
        <taxon>Pseudobacter</taxon>
    </lineage>
</organism>
<dbReference type="RefSeq" id="WP_130539045.1">
    <property type="nucleotide sequence ID" value="NZ_CP042431.1"/>
</dbReference>
<dbReference type="Proteomes" id="UP000293874">
    <property type="component" value="Unassembled WGS sequence"/>
</dbReference>
<evidence type="ECO:0000256" key="1">
    <source>
        <dbReference type="SAM" id="Phobius"/>
    </source>
</evidence>
<evidence type="ECO:0000259" key="2">
    <source>
        <dbReference type="Pfam" id="PF04773"/>
    </source>
</evidence>
<dbReference type="Gene3D" id="2.60.120.1440">
    <property type="match status" value="1"/>
</dbReference>
<name>A0A4Q7MZA0_9BACT</name>
<evidence type="ECO:0000313" key="5">
    <source>
        <dbReference type="Proteomes" id="UP000293874"/>
    </source>
</evidence>
<dbReference type="InterPro" id="IPR006860">
    <property type="entry name" value="FecR"/>
</dbReference>
<gene>
    <name evidence="4" type="ORF">EV199_0440</name>
</gene>
<proteinExistence type="predicted"/>
<dbReference type="OrthoDB" id="641696at2"/>
<keyword evidence="1" id="KW-0472">Membrane</keyword>
<dbReference type="GO" id="GO:0016989">
    <property type="term" value="F:sigma factor antagonist activity"/>
    <property type="evidence" value="ECO:0007669"/>
    <property type="project" value="TreeGrafter"/>
</dbReference>
<accession>A0A4Q7MZA0</accession>
<reference evidence="4 5" key="1">
    <citation type="submission" date="2019-02" db="EMBL/GenBank/DDBJ databases">
        <title>Genomic Encyclopedia of Type Strains, Phase IV (KMG-IV): sequencing the most valuable type-strain genomes for metagenomic binning, comparative biology and taxonomic classification.</title>
        <authorList>
            <person name="Goeker M."/>
        </authorList>
    </citation>
    <scope>NUCLEOTIDE SEQUENCE [LARGE SCALE GENOMIC DNA]</scope>
    <source>
        <strain evidence="4 5">DSM 18116</strain>
    </source>
</reference>
<feature type="domain" description="FecR protein" evidence="2">
    <location>
        <begin position="191"/>
        <end position="287"/>
    </location>
</feature>
<dbReference type="InterPro" id="IPR012373">
    <property type="entry name" value="Ferrdict_sens_TM"/>
</dbReference>
<dbReference type="EMBL" id="SGXA01000001">
    <property type="protein sequence ID" value="RZS74591.1"/>
    <property type="molecule type" value="Genomic_DNA"/>
</dbReference>
<dbReference type="Pfam" id="PF04773">
    <property type="entry name" value="FecR"/>
    <property type="match status" value="1"/>
</dbReference>
<evidence type="ECO:0000313" key="4">
    <source>
        <dbReference type="EMBL" id="RZS74591.1"/>
    </source>
</evidence>
<dbReference type="PANTHER" id="PTHR30273:SF2">
    <property type="entry name" value="PROTEIN FECR"/>
    <property type="match status" value="1"/>
</dbReference>
<dbReference type="Pfam" id="PF16344">
    <property type="entry name" value="FecR_C"/>
    <property type="match status" value="1"/>
</dbReference>
<dbReference type="InterPro" id="IPR032508">
    <property type="entry name" value="FecR_C"/>
</dbReference>
<dbReference type="PANTHER" id="PTHR30273">
    <property type="entry name" value="PERIPLASMIC SIGNAL SENSOR AND SIGMA FACTOR ACTIVATOR FECR-RELATED"/>
    <property type="match status" value="1"/>
</dbReference>
<sequence length="404" mass="44712">MNASIPDSLRIAMLIEKQIRSELTNEEKEELDNWLNSHPHNQLLLDELTVQNVLEGAASLCGFNEEEALGRFLEKHKPEEPEQPIPAIRRIGIIKWTAAAAVVILLAASGYLWFAGKPATPELVTKPKQSIDVEPGKKGAILILADGKQVVLDSLQNGLVATQSGMNVVLRNGELHYAQGNEPAGEMVYNTISVPNGRVFHLQLPDGTKVWINSASSIRYPVAFTGNQRQVEITGEAYFDVVKNSRMPFRVRVNDKAEVEVLGTGFNINAYENEESISTTLIEGSVKITGRHIGVSGEQFSRILTPGQQLQLTEKNGIVLEPDIAKVIAWKNGLFNFEGMELKQVMKQIARWYDVEIVYKGKVPDVKFYGKISRDISLAGLIKGFDGSGVHMSIEQEKQLVVMP</sequence>
<keyword evidence="1" id="KW-1133">Transmembrane helix</keyword>
<feature type="domain" description="Protein FecR C-terminal" evidence="3">
    <location>
        <begin position="335"/>
        <end position="397"/>
    </location>
</feature>
<protein>
    <submittedName>
        <fullName evidence="4">FecR family protein</fullName>
    </submittedName>
</protein>